<dbReference type="EMBL" id="CP072370">
    <property type="protein sequence ID" value="QUB86808.1"/>
    <property type="molecule type" value="Genomic_DNA"/>
</dbReference>
<dbReference type="OrthoDB" id="1466660at2"/>
<dbReference type="InterPro" id="IPR019852">
    <property type="entry name" value="Motility-assoc_prot_GldL"/>
</dbReference>
<keyword evidence="7" id="KW-1185">Reference proteome</keyword>
<organism evidence="4 6">
    <name type="scientific">Prevotella fusca JCM 17724</name>
    <dbReference type="NCBI Taxonomy" id="1236517"/>
    <lineage>
        <taxon>Bacteria</taxon>
        <taxon>Pseudomonadati</taxon>
        <taxon>Bacteroidota</taxon>
        <taxon>Bacteroidia</taxon>
        <taxon>Bacteroidales</taxon>
        <taxon>Prevotellaceae</taxon>
        <taxon>Prevotella</taxon>
    </lineage>
</organism>
<gene>
    <name evidence="5" type="primary">gldL</name>
    <name evidence="4" type="ORF">ADJ77_05045</name>
    <name evidence="5" type="ORF">J5A51_12140</name>
</gene>
<dbReference type="AlphaFoldDB" id="A0A0K1NJX6"/>
<reference evidence="5 7" key="2">
    <citation type="submission" date="2021-03" db="EMBL/GenBank/DDBJ databases">
        <title>Human Oral Microbial Genomes.</title>
        <authorList>
            <person name="Johnston C.D."/>
            <person name="Chen T."/>
            <person name="Dewhirst F.E."/>
        </authorList>
    </citation>
    <scope>NUCLEOTIDE SEQUENCE [LARGE SCALE GENOMIC DNA]</scope>
    <source>
        <strain evidence="5 7">W1435</strain>
    </source>
</reference>
<sequence>MTQYSKYNFVYHLQKWMDSVPGQTFLNYGYSWGASVVILGALFKLTHLPGANIMLYFGMGTEVVVFFLSAFDRPFDKTDDGRELPTHVTDEYLERTESDTERPAVVTQPRYAAVENVAQSVQQAMPSASDIAVAVVGQQSKAIADAQQQTPEMVEAQTNYVSALQSLTEMLGKVNDQSQRLTRDSEEMENLNRTLTGIAKVYEMQLKGASQQIGTIDQINEQTRKMAQQIEQLNSIYARMIEAMTVNMRVAAPGAATQQSATGSL</sequence>
<dbReference type="eggNOG" id="ENOG502Z8HM">
    <property type="taxonomic scope" value="Bacteria"/>
</dbReference>
<reference evidence="4 6" key="1">
    <citation type="submission" date="2015-07" db="EMBL/GenBank/DDBJ databases">
        <authorList>
            <person name="Noorani M."/>
        </authorList>
    </citation>
    <scope>NUCLEOTIDE SEQUENCE [LARGE SCALE GENOMIC DNA]</scope>
    <source>
        <strain evidence="4 6">W1435</strain>
    </source>
</reference>
<dbReference type="InterPro" id="IPR055087">
    <property type="entry name" value="GldL-like_N"/>
</dbReference>
<name>A0A0K1NJX6_9BACT</name>
<feature type="domain" description="Gliding motility protein GldL-like N-terminal" evidence="3">
    <location>
        <begin position="30"/>
        <end position="79"/>
    </location>
</feature>
<dbReference type="RefSeq" id="WP_025078252.1">
    <property type="nucleotide sequence ID" value="NZ_BAKO01000011.1"/>
</dbReference>
<feature type="transmembrane region" description="Helical" evidence="2">
    <location>
        <begin position="53"/>
        <end position="71"/>
    </location>
</feature>
<evidence type="ECO:0000313" key="5">
    <source>
        <dbReference type="EMBL" id="QUB86808.1"/>
    </source>
</evidence>
<dbReference type="STRING" id="1236517.ADJ77_05045"/>
<evidence type="ECO:0000313" key="7">
    <source>
        <dbReference type="Proteomes" id="UP000682005"/>
    </source>
</evidence>
<keyword evidence="2" id="KW-0812">Transmembrane</keyword>
<accession>A0A0K1NJX6</accession>
<dbReference type="Pfam" id="PF22827">
    <property type="entry name" value="GldL_N"/>
    <property type="match status" value="1"/>
</dbReference>
<protein>
    <submittedName>
        <fullName evidence="4">Gliding motility protein GldL</fullName>
    </submittedName>
</protein>
<evidence type="ECO:0000256" key="1">
    <source>
        <dbReference type="SAM" id="Coils"/>
    </source>
</evidence>
<dbReference type="Proteomes" id="UP000060345">
    <property type="component" value="Chromosome 1"/>
</dbReference>
<dbReference type="NCBIfam" id="TIGR03513">
    <property type="entry name" value="GldL_gliding"/>
    <property type="match status" value="1"/>
</dbReference>
<feature type="transmembrane region" description="Helical" evidence="2">
    <location>
        <begin position="25"/>
        <end position="46"/>
    </location>
</feature>
<proteinExistence type="predicted"/>
<dbReference type="KEGG" id="pfus:ADJ77_05045"/>
<keyword evidence="1" id="KW-0175">Coiled coil</keyword>
<evidence type="ECO:0000256" key="2">
    <source>
        <dbReference type="SAM" id="Phobius"/>
    </source>
</evidence>
<dbReference type="Proteomes" id="UP000682005">
    <property type="component" value="Chromosome 1"/>
</dbReference>
<dbReference type="EMBL" id="CP012074">
    <property type="protein sequence ID" value="AKU69183.1"/>
    <property type="molecule type" value="Genomic_DNA"/>
</dbReference>
<evidence type="ECO:0000313" key="6">
    <source>
        <dbReference type="Proteomes" id="UP000060345"/>
    </source>
</evidence>
<feature type="coiled-coil region" evidence="1">
    <location>
        <begin position="164"/>
        <end position="236"/>
    </location>
</feature>
<evidence type="ECO:0000259" key="3">
    <source>
        <dbReference type="Pfam" id="PF22827"/>
    </source>
</evidence>
<keyword evidence="2" id="KW-1133">Transmembrane helix</keyword>
<keyword evidence="2" id="KW-0472">Membrane</keyword>
<evidence type="ECO:0000313" key="4">
    <source>
        <dbReference type="EMBL" id="AKU69183.1"/>
    </source>
</evidence>